<name>A0A835BAG4_9POAL</name>
<dbReference type="Proteomes" id="UP000636709">
    <property type="component" value="Unassembled WGS sequence"/>
</dbReference>
<gene>
    <name evidence="1" type="ORF">HU200_039216</name>
</gene>
<evidence type="ECO:0000313" key="1">
    <source>
        <dbReference type="EMBL" id="KAF8692859.1"/>
    </source>
</evidence>
<evidence type="ECO:0000313" key="2">
    <source>
        <dbReference type="Proteomes" id="UP000636709"/>
    </source>
</evidence>
<comment type="caution">
    <text evidence="1">The sequence shown here is derived from an EMBL/GenBank/DDBJ whole genome shotgun (WGS) entry which is preliminary data.</text>
</comment>
<proteinExistence type="predicted"/>
<accession>A0A835BAG4</accession>
<organism evidence="1 2">
    <name type="scientific">Digitaria exilis</name>
    <dbReference type="NCBI Taxonomy" id="1010633"/>
    <lineage>
        <taxon>Eukaryota</taxon>
        <taxon>Viridiplantae</taxon>
        <taxon>Streptophyta</taxon>
        <taxon>Embryophyta</taxon>
        <taxon>Tracheophyta</taxon>
        <taxon>Spermatophyta</taxon>
        <taxon>Magnoliopsida</taxon>
        <taxon>Liliopsida</taxon>
        <taxon>Poales</taxon>
        <taxon>Poaceae</taxon>
        <taxon>PACMAD clade</taxon>
        <taxon>Panicoideae</taxon>
        <taxon>Panicodae</taxon>
        <taxon>Paniceae</taxon>
        <taxon>Anthephorinae</taxon>
        <taxon>Digitaria</taxon>
    </lineage>
</organism>
<keyword evidence="2" id="KW-1185">Reference proteome</keyword>
<sequence length="50" mass="5522">MWKVMDLTCNQLSLNGLGRKLCQMSSLKGNVSADVMLPWQCTAVGSWCLC</sequence>
<dbReference type="EMBL" id="JACEFO010001926">
    <property type="protein sequence ID" value="KAF8692859.1"/>
    <property type="molecule type" value="Genomic_DNA"/>
</dbReference>
<dbReference type="AlphaFoldDB" id="A0A835BAG4"/>
<protein>
    <submittedName>
        <fullName evidence="1">Uncharacterized protein</fullName>
    </submittedName>
</protein>
<reference evidence="1" key="1">
    <citation type="submission" date="2020-07" db="EMBL/GenBank/DDBJ databases">
        <title>Genome sequence and genetic diversity analysis of an under-domesticated orphan crop, white fonio (Digitaria exilis).</title>
        <authorList>
            <person name="Bennetzen J.L."/>
            <person name="Chen S."/>
            <person name="Ma X."/>
            <person name="Wang X."/>
            <person name="Yssel A.E.J."/>
            <person name="Chaluvadi S.R."/>
            <person name="Johnson M."/>
            <person name="Gangashetty P."/>
            <person name="Hamidou F."/>
            <person name="Sanogo M.D."/>
            <person name="Zwaenepoel A."/>
            <person name="Wallace J."/>
            <person name="Van De Peer Y."/>
            <person name="Van Deynze A."/>
        </authorList>
    </citation>
    <scope>NUCLEOTIDE SEQUENCE</scope>
    <source>
        <tissue evidence="1">Leaves</tissue>
    </source>
</reference>